<dbReference type="Gene3D" id="3.30.200.20">
    <property type="entry name" value="Phosphorylase Kinase, domain 1"/>
    <property type="match status" value="1"/>
</dbReference>
<dbReference type="AlphaFoldDB" id="A0ABD1MCT7"/>
<name>A0ABD1MCT7_9FABA</name>
<proteinExistence type="predicted"/>
<evidence type="ECO:0000313" key="2">
    <source>
        <dbReference type="EMBL" id="KAL2333601.1"/>
    </source>
</evidence>
<dbReference type="SUPFAM" id="SSF56112">
    <property type="entry name" value="Protein kinase-like (PK-like)"/>
    <property type="match status" value="1"/>
</dbReference>
<dbReference type="InterPro" id="IPR000719">
    <property type="entry name" value="Prot_kinase_dom"/>
</dbReference>
<keyword evidence="3" id="KW-1185">Reference proteome</keyword>
<evidence type="ECO:0000313" key="3">
    <source>
        <dbReference type="Proteomes" id="UP001603857"/>
    </source>
</evidence>
<dbReference type="InterPro" id="IPR011009">
    <property type="entry name" value="Kinase-like_dom_sf"/>
</dbReference>
<dbReference type="Proteomes" id="UP001603857">
    <property type="component" value="Unassembled WGS sequence"/>
</dbReference>
<sequence length="151" mass="17449">MDLSNTRRRYGPRRRFCRRRGAAPCGGDLRDGVHLPEASVQWHGVVRAQPAMVLYSMRRRVKNSFLASTKLGHGRSRSVHKAMLPSGQMAVLKVMDSPRSLQREREFHNEFNLCSNMKSPFVIFLLGFYSNRRGRKLVLVYELMLNRKICA</sequence>
<dbReference type="PANTHER" id="PTHR46821:SF2">
    <property type="entry name" value="OS03G0251700 PROTEIN"/>
    <property type="match status" value="1"/>
</dbReference>
<accession>A0ABD1MCT7</accession>
<feature type="domain" description="Protein kinase" evidence="1">
    <location>
        <begin position="65"/>
        <end position="151"/>
    </location>
</feature>
<dbReference type="PANTHER" id="PTHR46821">
    <property type="entry name" value="OS07G0586332 PROTEIN"/>
    <property type="match status" value="1"/>
</dbReference>
<dbReference type="PROSITE" id="PS50011">
    <property type="entry name" value="PROTEIN_KINASE_DOM"/>
    <property type="match status" value="1"/>
</dbReference>
<dbReference type="EMBL" id="JBGMDY010000005">
    <property type="protein sequence ID" value="KAL2333601.1"/>
    <property type="molecule type" value="Genomic_DNA"/>
</dbReference>
<reference evidence="2 3" key="1">
    <citation type="submission" date="2024-08" db="EMBL/GenBank/DDBJ databases">
        <title>Insights into the chromosomal genome structure of Flemingia macrophylla.</title>
        <authorList>
            <person name="Ding Y."/>
            <person name="Zhao Y."/>
            <person name="Bi W."/>
            <person name="Wu M."/>
            <person name="Zhao G."/>
            <person name="Gong Y."/>
            <person name="Li W."/>
            <person name="Zhang P."/>
        </authorList>
    </citation>
    <scope>NUCLEOTIDE SEQUENCE [LARGE SCALE GENOMIC DNA]</scope>
    <source>
        <strain evidence="2">DYQJB</strain>
        <tissue evidence="2">Leaf</tissue>
    </source>
</reference>
<evidence type="ECO:0000259" key="1">
    <source>
        <dbReference type="PROSITE" id="PS50011"/>
    </source>
</evidence>
<protein>
    <recommendedName>
        <fullName evidence="1">Protein kinase domain-containing protein</fullName>
    </recommendedName>
</protein>
<organism evidence="2 3">
    <name type="scientific">Flemingia macrophylla</name>
    <dbReference type="NCBI Taxonomy" id="520843"/>
    <lineage>
        <taxon>Eukaryota</taxon>
        <taxon>Viridiplantae</taxon>
        <taxon>Streptophyta</taxon>
        <taxon>Embryophyta</taxon>
        <taxon>Tracheophyta</taxon>
        <taxon>Spermatophyta</taxon>
        <taxon>Magnoliopsida</taxon>
        <taxon>eudicotyledons</taxon>
        <taxon>Gunneridae</taxon>
        <taxon>Pentapetalae</taxon>
        <taxon>rosids</taxon>
        <taxon>fabids</taxon>
        <taxon>Fabales</taxon>
        <taxon>Fabaceae</taxon>
        <taxon>Papilionoideae</taxon>
        <taxon>50 kb inversion clade</taxon>
        <taxon>NPAAA clade</taxon>
        <taxon>indigoferoid/millettioid clade</taxon>
        <taxon>Phaseoleae</taxon>
        <taxon>Flemingia</taxon>
    </lineage>
</organism>
<comment type="caution">
    <text evidence="2">The sequence shown here is derived from an EMBL/GenBank/DDBJ whole genome shotgun (WGS) entry which is preliminary data.</text>
</comment>
<gene>
    <name evidence="2" type="ORF">Fmac_014814</name>
</gene>
<dbReference type="InterPro" id="IPR044576">
    <property type="entry name" value="At4g25390-like"/>
</dbReference>